<keyword evidence="4 7" id="KW-0413">Isomerase</keyword>
<dbReference type="GO" id="GO:0008909">
    <property type="term" value="F:isochorismate synthase activity"/>
    <property type="evidence" value="ECO:0007669"/>
    <property type="project" value="UniProtKB-EC"/>
</dbReference>
<feature type="domain" description="Chorismate-utilising enzyme C-terminal" evidence="6">
    <location>
        <begin position="168"/>
        <end position="407"/>
    </location>
</feature>
<evidence type="ECO:0000256" key="2">
    <source>
        <dbReference type="ARBA" id="ARBA00005297"/>
    </source>
</evidence>
<gene>
    <name evidence="7" type="ORF">INS88_02200</name>
</gene>
<dbReference type="Pfam" id="PF00425">
    <property type="entry name" value="Chorismate_bind"/>
    <property type="match status" value="1"/>
</dbReference>
<dbReference type="InterPro" id="IPR015890">
    <property type="entry name" value="Chorismate_C"/>
</dbReference>
<evidence type="ECO:0000256" key="5">
    <source>
        <dbReference type="ARBA" id="ARBA00041564"/>
    </source>
</evidence>
<dbReference type="EC" id="5.4.4.2" evidence="3"/>
<comment type="similarity">
    <text evidence="2">Belongs to the isochorismate synthase family.</text>
</comment>
<evidence type="ECO:0000256" key="3">
    <source>
        <dbReference type="ARBA" id="ARBA00012824"/>
    </source>
</evidence>
<protein>
    <recommendedName>
        <fullName evidence="3">isochorismate synthase</fullName>
        <ecNumber evidence="3">5.4.4.2</ecNumber>
    </recommendedName>
    <alternativeName>
        <fullName evidence="5">Isochorismate mutase</fullName>
    </alternativeName>
</protein>
<evidence type="ECO:0000313" key="7">
    <source>
        <dbReference type="EMBL" id="QOR46054.1"/>
    </source>
</evidence>
<proteinExistence type="inferred from homology"/>
<organism evidence="7 8">
    <name type="scientific">Trueperella pecoris</name>
    <dbReference type="NCBI Taxonomy" id="2733571"/>
    <lineage>
        <taxon>Bacteria</taxon>
        <taxon>Bacillati</taxon>
        <taxon>Actinomycetota</taxon>
        <taxon>Actinomycetes</taxon>
        <taxon>Actinomycetales</taxon>
        <taxon>Actinomycetaceae</taxon>
        <taxon>Trueperella</taxon>
    </lineage>
</organism>
<evidence type="ECO:0000256" key="1">
    <source>
        <dbReference type="ARBA" id="ARBA00000799"/>
    </source>
</evidence>
<dbReference type="PANTHER" id="PTHR42839:SF2">
    <property type="entry name" value="ISOCHORISMATE SYNTHASE ENTC"/>
    <property type="match status" value="1"/>
</dbReference>
<accession>A0A8A5UEP8</accession>
<dbReference type="RefSeq" id="WP_197551454.1">
    <property type="nucleotide sequence ID" value="NZ_CP063213.1"/>
</dbReference>
<evidence type="ECO:0000256" key="4">
    <source>
        <dbReference type="ARBA" id="ARBA00023235"/>
    </source>
</evidence>
<name>A0A7M1QX18_9ACTO</name>
<dbReference type="SUPFAM" id="SSF56322">
    <property type="entry name" value="ADC synthase"/>
    <property type="match status" value="1"/>
</dbReference>
<dbReference type="AlphaFoldDB" id="A0A7M1QX18"/>
<evidence type="ECO:0000259" key="6">
    <source>
        <dbReference type="Pfam" id="PF00425"/>
    </source>
</evidence>
<dbReference type="InterPro" id="IPR005801">
    <property type="entry name" value="ADC_synthase"/>
</dbReference>
<dbReference type="Proteomes" id="UP000595053">
    <property type="component" value="Chromosome"/>
</dbReference>
<reference evidence="7 8" key="1">
    <citation type="submission" date="2020-10" db="EMBL/GenBank/DDBJ databases">
        <title>Trueperella pecoris sp. nov. isolated from bovine and porcine specimens.</title>
        <authorList>
            <person name="Schoenecker L."/>
            <person name="Schnydrig P."/>
            <person name="Brodard I."/>
            <person name="Thomann A."/>
            <person name="Hemphill A."/>
            <person name="Rodriguez-Campos S."/>
            <person name="Perreten V."/>
            <person name="Jores J."/>
            <person name="Kittl S."/>
        </authorList>
    </citation>
    <scope>NUCLEOTIDE SEQUENCE [LARGE SCALE GENOMIC DNA]</scope>
    <source>
        <strain evidence="7 8">15A0121</strain>
    </source>
</reference>
<dbReference type="InterPro" id="IPR004561">
    <property type="entry name" value="IsoChor_synthase"/>
</dbReference>
<dbReference type="Gene3D" id="3.60.120.10">
    <property type="entry name" value="Anthranilate synthase"/>
    <property type="match status" value="1"/>
</dbReference>
<keyword evidence="8" id="KW-1185">Reference proteome</keyword>
<dbReference type="EMBL" id="CP063213">
    <property type="protein sequence ID" value="QOR46054.1"/>
    <property type="molecule type" value="Genomic_DNA"/>
</dbReference>
<dbReference type="NCBIfam" id="TIGR00543">
    <property type="entry name" value="isochor_syn"/>
    <property type="match status" value="1"/>
</dbReference>
<accession>A0A7M1QX18</accession>
<comment type="catalytic activity">
    <reaction evidence="1">
        <text>chorismate = isochorismate</text>
        <dbReference type="Rhea" id="RHEA:18985"/>
        <dbReference type="ChEBI" id="CHEBI:29748"/>
        <dbReference type="ChEBI" id="CHEBI:29780"/>
        <dbReference type="EC" id="5.4.4.2"/>
    </reaction>
</comment>
<sequence length="424" mass="45119">MFTIPHLRAQTTKLPSMPVLTELLRTSEGAMVWMREGKGFVAAGVAARYDHGPDAANTRFALASQWWTELLSTAEIRDDIHAPGTGLVCMGSFAFASASAAGSALIVPQVLVGTDGQRSWITFIGPVDRDVFDTLAPDARELVDAALRPSVVDYPSHGSVRVHDADVADYRSGVATIQQRIAAGDVRKVVFAREQRLHAQEPIDERYVIKRLAGAYPQCWTFAVDGLVGATPELLAATNGRTVEVEVLAGTLPRDGGASPEALQASAKDNTEHALAVESVVSELSKIADVEVGQTFVLELPNVLHLATDIRAQLSFDATSLQVAGALHPTAALGGTPTLAALEIISQVEGDRDRYGAPVGWMDARGGQWCVALRCARIEGTEVRAWAGGGILADSQPETEYAETEAKFAPILGALDASWTSRDA</sequence>
<evidence type="ECO:0000313" key="8">
    <source>
        <dbReference type="Proteomes" id="UP000595053"/>
    </source>
</evidence>
<dbReference type="PANTHER" id="PTHR42839">
    <property type="entry name" value="ISOCHORISMATE SYNTHASE ENTC"/>
    <property type="match status" value="1"/>
</dbReference>